<sequence length="81" mass="8733">MKLIVVLALLAAIWWLAQRRQKPALSHAEARALLAVRADASAEEIVAAHRRLIARVHPDAGGSAALAARVNAARDLLLARR</sequence>
<dbReference type="SUPFAM" id="SSF46565">
    <property type="entry name" value="Chaperone J-domain"/>
    <property type="match status" value="1"/>
</dbReference>
<name>A0ABY4X4H4_9SPHN</name>
<evidence type="ECO:0000313" key="1">
    <source>
        <dbReference type="EMBL" id="USI71797.1"/>
    </source>
</evidence>
<accession>A0ABY4X4H4</accession>
<organism evidence="1 2">
    <name type="scientific">Sphingomonas morindae</name>
    <dbReference type="NCBI Taxonomy" id="1541170"/>
    <lineage>
        <taxon>Bacteria</taxon>
        <taxon>Pseudomonadati</taxon>
        <taxon>Pseudomonadota</taxon>
        <taxon>Alphaproteobacteria</taxon>
        <taxon>Sphingomonadales</taxon>
        <taxon>Sphingomonadaceae</taxon>
        <taxon>Sphingomonas</taxon>
    </lineage>
</organism>
<dbReference type="Gene3D" id="1.10.287.110">
    <property type="entry name" value="DnaJ domain"/>
    <property type="match status" value="1"/>
</dbReference>
<dbReference type="EMBL" id="CP084930">
    <property type="protein sequence ID" value="USI71797.1"/>
    <property type="molecule type" value="Genomic_DNA"/>
</dbReference>
<dbReference type="RefSeq" id="WP_252165610.1">
    <property type="nucleotide sequence ID" value="NZ_CP084930.1"/>
</dbReference>
<dbReference type="Proteomes" id="UP001056937">
    <property type="component" value="Chromosome 1"/>
</dbReference>
<keyword evidence="2" id="KW-1185">Reference proteome</keyword>
<reference evidence="1" key="1">
    <citation type="journal article" date="2022" name="Toxins">
        <title>Genomic Analysis of Sphingopyxis sp. USTB-05 for Biodegrading Cyanobacterial Hepatotoxins.</title>
        <authorList>
            <person name="Liu C."/>
            <person name="Xu Q."/>
            <person name="Zhao Z."/>
            <person name="Zhang H."/>
            <person name="Liu X."/>
            <person name="Yin C."/>
            <person name="Liu Y."/>
            <person name="Yan H."/>
        </authorList>
    </citation>
    <scope>NUCLEOTIDE SEQUENCE</scope>
    <source>
        <strain evidence="1">NBD5</strain>
    </source>
</reference>
<dbReference type="InterPro" id="IPR036869">
    <property type="entry name" value="J_dom_sf"/>
</dbReference>
<proteinExistence type="predicted"/>
<gene>
    <name evidence="1" type="ORF">LHA26_10735</name>
</gene>
<protein>
    <submittedName>
        <fullName evidence="1">J domain-containing protein</fullName>
    </submittedName>
</protein>
<evidence type="ECO:0000313" key="2">
    <source>
        <dbReference type="Proteomes" id="UP001056937"/>
    </source>
</evidence>